<evidence type="ECO:0000313" key="2">
    <source>
        <dbReference type="Proteomes" id="UP000644010"/>
    </source>
</evidence>
<dbReference type="RefSeq" id="WP_186960378.1">
    <property type="nucleotide sequence ID" value="NZ_JACOOI010000019.1"/>
</dbReference>
<evidence type="ECO:0000313" key="1">
    <source>
        <dbReference type="EMBL" id="MBC5644506.1"/>
    </source>
</evidence>
<gene>
    <name evidence="1" type="ORF">H8S77_16635</name>
</gene>
<proteinExistence type="predicted"/>
<sequence>MQSKTKVWIAYYYVTKDPEDKIPVLETVGSQTFTPGACNVPLPALVICQY</sequence>
<dbReference type="Proteomes" id="UP000644010">
    <property type="component" value="Unassembled WGS sequence"/>
</dbReference>
<accession>A0ABR7E453</accession>
<comment type="caution">
    <text evidence="1">The sequence shown here is derived from an EMBL/GenBank/DDBJ whole genome shotgun (WGS) entry which is preliminary data.</text>
</comment>
<keyword evidence="2" id="KW-1185">Reference proteome</keyword>
<dbReference type="EMBL" id="JACOOI010000019">
    <property type="protein sequence ID" value="MBC5644506.1"/>
    <property type="molecule type" value="Genomic_DNA"/>
</dbReference>
<name>A0ABR7E453_9BACT</name>
<reference evidence="1 2" key="1">
    <citation type="submission" date="2020-08" db="EMBL/GenBank/DDBJ databases">
        <title>Genome public.</title>
        <authorList>
            <person name="Liu C."/>
            <person name="Sun Q."/>
        </authorList>
    </citation>
    <scope>NUCLEOTIDE SEQUENCE [LARGE SCALE GENOMIC DNA]</scope>
    <source>
        <strain evidence="1 2">BX2</strain>
    </source>
</reference>
<organism evidence="1 2">
    <name type="scientific">Parabacteroides segnis</name>
    <dbReference type="NCBI Taxonomy" id="2763058"/>
    <lineage>
        <taxon>Bacteria</taxon>
        <taxon>Pseudomonadati</taxon>
        <taxon>Bacteroidota</taxon>
        <taxon>Bacteroidia</taxon>
        <taxon>Bacteroidales</taxon>
        <taxon>Tannerellaceae</taxon>
        <taxon>Parabacteroides</taxon>
    </lineage>
</organism>
<protein>
    <submittedName>
        <fullName evidence="1">Uncharacterized protein</fullName>
    </submittedName>
</protein>